<dbReference type="InterPro" id="IPR028927">
    <property type="entry name" value="Man-6-P_rcpt"/>
</dbReference>
<feature type="domain" description="MRH" evidence="10">
    <location>
        <begin position="1"/>
        <end position="126"/>
    </location>
</feature>
<evidence type="ECO:0000256" key="7">
    <source>
        <dbReference type="ARBA" id="ARBA00023157"/>
    </source>
</evidence>
<proteinExistence type="predicted"/>
<feature type="transmembrane region" description="Helical" evidence="9">
    <location>
        <begin position="134"/>
        <end position="156"/>
    </location>
</feature>
<accession>A0A9P6FSZ5</accession>
<keyword evidence="7" id="KW-1015">Disulfide bond</keyword>
<dbReference type="GO" id="GO:0010008">
    <property type="term" value="C:endosome membrane"/>
    <property type="evidence" value="ECO:0007669"/>
    <property type="project" value="UniProtKB-SubCell"/>
</dbReference>
<dbReference type="PANTHER" id="PTHR15071">
    <property type="entry name" value="MANNOSE-6-PHOSPHATE RECEPTOR FAMILY MEMBER"/>
    <property type="match status" value="1"/>
</dbReference>
<dbReference type="InterPro" id="IPR044865">
    <property type="entry name" value="MRH_dom"/>
</dbReference>
<evidence type="ECO:0000256" key="4">
    <source>
        <dbReference type="ARBA" id="ARBA00022729"/>
    </source>
</evidence>
<dbReference type="AlphaFoldDB" id="A0A9P6FSZ5"/>
<keyword evidence="3 9" id="KW-0812">Transmembrane</keyword>
<dbReference type="GO" id="GO:0007034">
    <property type="term" value="P:vacuolar transport"/>
    <property type="evidence" value="ECO:0007669"/>
    <property type="project" value="TreeGrafter"/>
</dbReference>
<evidence type="ECO:0000313" key="11">
    <source>
        <dbReference type="EMBL" id="KAF9580175.1"/>
    </source>
</evidence>
<evidence type="ECO:0000256" key="6">
    <source>
        <dbReference type="ARBA" id="ARBA00023136"/>
    </source>
</evidence>
<keyword evidence="5 9" id="KW-1133">Transmembrane helix</keyword>
<evidence type="ECO:0000256" key="9">
    <source>
        <dbReference type="SAM" id="Phobius"/>
    </source>
</evidence>
<keyword evidence="4" id="KW-0732">Signal</keyword>
<gene>
    <name evidence="11" type="primary">MRL1</name>
    <name evidence="11" type="ORF">BGW38_003288</name>
</gene>
<dbReference type="PANTHER" id="PTHR15071:SF0">
    <property type="entry name" value="MANNOSE 6-PHOSPHATE RECEPTOR-LIKE PROTEIN 1"/>
    <property type="match status" value="1"/>
</dbReference>
<dbReference type="PROSITE" id="PS51914">
    <property type="entry name" value="MRH"/>
    <property type="match status" value="1"/>
</dbReference>
<keyword evidence="2" id="KW-0813">Transport</keyword>
<dbReference type="InterPro" id="IPR009011">
    <property type="entry name" value="Man6P_isomerase_rcpt-bd_dom_sf"/>
</dbReference>
<dbReference type="GO" id="GO:0000139">
    <property type="term" value="C:Golgi membrane"/>
    <property type="evidence" value="ECO:0007669"/>
    <property type="project" value="UniProtKB-SubCell"/>
</dbReference>
<protein>
    <submittedName>
        <fullName evidence="11">Cation-independent mannose-6-phosphate receptor CI-MPR</fullName>
    </submittedName>
</protein>
<evidence type="ECO:0000256" key="2">
    <source>
        <dbReference type="ARBA" id="ARBA00022448"/>
    </source>
</evidence>
<keyword evidence="6 9" id="KW-0472">Membrane</keyword>
<dbReference type="Gene3D" id="2.70.130.10">
    <property type="entry name" value="Mannose-6-phosphate receptor binding domain"/>
    <property type="match status" value="1"/>
</dbReference>
<keyword evidence="12" id="KW-1185">Reference proteome</keyword>
<dbReference type="GO" id="GO:0005770">
    <property type="term" value="C:late endosome"/>
    <property type="evidence" value="ECO:0007669"/>
    <property type="project" value="TreeGrafter"/>
</dbReference>
<keyword evidence="8" id="KW-0325">Glycoprotein</keyword>
<comment type="caution">
    <text evidence="11">The sequence shown here is derived from an EMBL/GenBank/DDBJ whole genome shotgun (WGS) entry which is preliminary data.</text>
</comment>
<name>A0A9P6FSZ5_9FUNG</name>
<comment type="subcellular location">
    <subcellularLocation>
        <location evidence="1">Endomembrane system</location>
    </subcellularLocation>
</comment>
<organism evidence="11 12">
    <name type="scientific">Lunasporangiospora selenospora</name>
    <dbReference type="NCBI Taxonomy" id="979761"/>
    <lineage>
        <taxon>Eukaryota</taxon>
        <taxon>Fungi</taxon>
        <taxon>Fungi incertae sedis</taxon>
        <taxon>Mucoromycota</taxon>
        <taxon>Mortierellomycotina</taxon>
        <taxon>Mortierellomycetes</taxon>
        <taxon>Mortierellales</taxon>
        <taxon>Mortierellaceae</taxon>
        <taxon>Lunasporangiospora</taxon>
    </lineage>
</organism>
<dbReference type="SUPFAM" id="SSF50911">
    <property type="entry name" value="Mannose 6-phosphate receptor domain"/>
    <property type="match status" value="1"/>
</dbReference>
<dbReference type="Proteomes" id="UP000780801">
    <property type="component" value="Unassembled WGS sequence"/>
</dbReference>
<evidence type="ECO:0000256" key="3">
    <source>
        <dbReference type="ARBA" id="ARBA00022692"/>
    </source>
</evidence>
<evidence type="ECO:0000256" key="8">
    <source>
        <dbReference type="ARBA" id="ARBA00023180"/>
    </source>
</evidence>
<dbReference type="EMBL" id="JAABOA010002236">
    <property type="protein sequence ID" value="KAF9580175.1"/>
    <property type="molecule type" value="Genomic_DNA"/>
</dbReference>
<evidence type="ECO:0000259" key="10">
    <source>
        <dbReference type="PROSITE" id="PS51914"/>
    </source>
</evidence>
<dbReference type="OrthoDB" id="4504960at2759"/>
<keyword evidence="11" id="KW-0675">Receptor</keyword>
<evidence type="ECO:0000256" key="1">
    <source>
        <dbReference type="ARBA" id="ARBA00004308"/>
    </source>
</evidence>
<evidence type="ECO:0000256" key="5">
    <source>
        <dbReference type="ARBA" id="ARBA00022989"/>
    </source>
</evidence>
<reference evidence="11" key="1">
    <citation type="journal article" date="2020" name="Fungal Divers.">
        <title>Resolving the Mortierellaceae phylogeny through synthesis of multi-gene phylogenetics and phylogenomics.</title>
        <authorList>
            <person name="Vandepol N."/>
            <person name="Liber J."/>
            <person name="Desiro A."/>
            <person name="Na H."/>
            <person name="Kennedy M."/>
            <person name="Barry K."/>
            <person name="Grigoriev I.V."/>
            <person name="Miller A.N."/>
            <person name="O'Donnell K."/>
            <person name="Stajich J.E."/>
            <person name="Bonito G."/>
        </authorList>
    </citation>
    <scope>NUCLEOTIDE SEQUENCE</scope>
    <source>
        <strain evidence="11">KOD1015</strain>
    </source>
</reference>
<evidence type="ECO:0000313" key="12">
    <source>
        <dbReference type="Proteomes" id="UP000780801"/>
    </source>
</evidence>
<sequence length="224" mass="25200">MRESGDDWTPDTDSDQSTTFKLNVCHTVLHKELDVKDPSNIASWGKRNKGTSLGQLSKAPFFKGDALLLEYKNGDECYNAPNYKKSTTIRFICDPSISGQGNPHLLANNDDCHFWFEWRTPAACPTERRNSGSGGGVMGIIIGVVIAVYFIGGVAYNRVVHHARGLKQIPNYQTWVNGFEFIKDMAIIVFANCYRPKRSQTYHNLPVDSEINTLIDDDYEDDEV</sequence>
<dbReference type="Pfam" id="PF02157">
    <property type="entry name" value="Man-6-P_recep"/>
    <property type="match status" value="1"/>
</dbReference>